<dbReference type="InterPro" id="IPR015424">
    <property type="entry name" value="PyrdxlP-dep_Trfase"/>
</dbReference>
<dbReference type="SUPFAM" id="SSF53383">
    <property type="entry name" value="PLP-dependent transferases"/>
    <property type="match status" value="1"/>
</dbReference>
<gene>
    <name evidence="3" type="ORF">PSALAMII_LOCUS4779</name>
</gene>
<dbReference type="PANTHER" id="PTHR43092:SF2">
    <property type="entry name" value="HERCYNYLCYSTEINE SULFOXIDE LYASE"/>
    <property type="match status" value="1"/>
</dbReference>
<dbReference type="AlphaFoldDB" id="A0A9W4IYI1"/>
<dbReference type="PANTHER" id="PTHR43092">
    <property type="entry name" value="L-CYSTEINE DESULFHYDRASE"/>
    <property type="match status" value="1"/>
</dbReference>
<evidence type="ECO:0000313" key="3">
    <source>
        <dbReference type="EMBL" id="CAG8369617.1"/>
    </source>
</evidence>
<dbReference type="Pfam" id="PF00266">
    <property type="entry name" value="Aminotran_5"/>
    <property type="match status" value="1"/>
</dbReference>
<reference evidence="3" key="1">
    <citation type="submission" date="2021-07" db="EMBL/GenBank/DDBJ databases">
        <authorList>
            <person name="Branca A.L. A."/>
        </authorList>
    </citation>
    <scope>NUCLEOTIDE SEQUENCE</scope>
</reference>
<proteinExistence type="predicted"/>
<organism evidence="3 4">
    <name type="scientific">Penicillium salamii</name>
    <dbReference type="NCBI Taxonomy" id="1612424"/>
    <lineage>
        <taxon>Eukaryota</taxon>
        <taxon>Fungi</taxon>
        <taxon>Dikarya</taxon>
        <taxon>Ascomycota</taxon>
        <taxon>Pezizomycotina</taxon>
        <taxon>Eurotiomycetes</taxon>
        <taxon>Eurotiomycetidae</taxon>
        <taxon>Eurotiales</taxon>
        <taxon>Aspergillaceae</taxon>
        <taxon>Penicillium</taxon>
    </lineage>
</organism>
<dbReference type="Proteomes" id="UP001152646">
    <property type="component" value="Unassembled WGS sequence"/>
</dbReference>
<accession>A0A9W4IYI1</accession>
<evidence type="ECO:0000259" key="2">
    <source>
        <dbReference type="Pfam" id="PF00266"/>
    </source>
</evidence>
<name>A0A9W4IYI1_9EURO</name>
<dbReference type="InterPro" id="IPR015421">
    <property type="entry name" value="PyrdxlP-dep_Trfase_major"/>
</dbReference>
<dbReference type="InterPro" id="IPR000192">
    <property type="entry name" value="Aminotrans_V_dom"/>
</dbReference>
<evidence type="ECO:0000256" key="1">
    <source>
        <dbReference type="ARBA" id="ARBA00022898"/>
    </source>
</evidence>
<feature type="domain" description="Aminotransferase class V" evidence="2">
    <location>
        <begin position="50"/>
        <end position="264"/>
    </location>
</feature>
<dbReference type="Gene3D" id="3.40.640.10">
    <property type="entry name" value="Type I PLP-dependent aspartate aminotransferase-like (Major domain)"/>
    <property type="match status" value="1"/>
</dbReference>
<evidence type="ECO:0000313" key="4">
    <source>
        <dbReference type="Proteomes" id="UP001152646"/>
    </source>
</evidence>
<sequence length="429" mass="48001">MVGEPSHKLSYMLTGSGSFGASPTVIRDKANKLRNECEGNPCPFIVYQFPRLLDESRSAMSEFLGVPKSTIVFVPNATTGVNTVLRNLVWNIDGKDEILHFDVIYGACGKTARYVCEANRHIVRTREIDLKYPVDKSVIVNAFHKVIQASREEGFRPRIAIFDTITSNPAIRFPFEEITAVCHAEGVLSLIDAAHGIGQVELNLQSLNPDFLVSNCHKWLFAPRGCAVFYVPERNQAMMRSTLPTSHGFIAQPSDQMSLVNSPNSVDAKTAFVSNFDFTGTTDNFSFLTIADVIGWRRNVCGGERAIHEYCNQLCRKGGRRVAEILGTKTLGDLDQTPACFMVNILLPLDRATEGFESRVKGNDGSTITVGNWMQQSMINHHQTCMPVFSFQGGWWVRLSAQIYLEESDFEWAGWTLKKLCKELHEMKD</sequence>
<dbReference type="EMBL" id="CAJVPA010000180">
    <property type="protein sequence ID" value="CAG8369617.1"/>
    <property type="molecule type" value="Genomic_DNA"/>
</dbReference>
<protein>
    <recommendedName>
        <fullName evidence="2">Aminotransferase class V domain-containing protein</fullName>
    </recommendedName>
</protein>
<dbReference type="OrthoDB" id="5978656at2759"/>
<keyword evidence="1" id="KW-0663">Pyridoxal phosphate</keyword>
<comment type="caution">
    <text evidence="3">The sequence shown here is derived from an EMBL/GenBank/DDBJ whole genome shotgun (WGS) entry which is preliminary data.</text>
</comment>